<reference evidence="5" key="1">
    <citation type="journal article" date="2019" name="bioRxiv">
        <title>The Genome of the Zebra Mussel, Dreissena polymorpha: A Resource for Invasive Species Research.</title>
        <authorList>
            <person name="McCartney M.A."/>
            <person name="Auch B."/>
            <person name="Kono T."/>
            <person name="Mallez S."/>
            <person name="Zhang Y."/>
            <person name="Obille A."/>
            <person name="Becker A."/>
            <person name="Abrahante J.E."/>
            <person name="Garbe J."/>
            <person name="Badalamenti J.P."/>
            <person name="Herman A."/>
            <person name="Mangelson H."/>
            <person name="Liachko I."/>
            <person name="Sullivan S."/>
            <person name="Sone E.D."/>
            <person name="Koren S."/>
            <person name="Silverstein K.A.T."/>
            <person name="Beckman K.B."/>
            <person name="Gohl D.M."/>
        </authorList>
    </citation>
    <scope>NUCLEOTIDE SEQUENCE</scope>
    <source>
        <strain evidence="5">Duluth1</strain>
        <tissue evidence="5">Whole animal</tissue>
    </source>
</reference>
<evidence type="ECO:0000256" key="2">
    <source>
        <dbReference type="ARBA" id="ARBA00023157"/>
    </source>
</evidence>
<dbReference type="InterPro" id="IPR000859">
    <property type="entry name" value="CUB_dom"/>
</dbReference>
<dbReference type="CDD" id="cd00041">
    <property type="entry name" value="CUB"/>
    <property type="match status" value="1"/>
</dbReference>
<comment type="caution">
    <text evidence="5">The sequence shown here is derived from an EMBL/GenBank/DDBJ whole genome shotgun (WGS) entry which is preliminary data.</text>
</comment>
<dbReference type="PROSITE" id="PS01180">
    <property type="entry name" value="CUB"/>
    <property type="match status" value="1"/>
</dbReference>
<gene>
    <name evidence="5" type="ORF">DPMN_142418</name>
</gene>
<evidence type="ECO:0000256" key="3">
    <source>
        <dbReference type="PROSITE-ProRule" id="PRU00059"/>
    </source>
</evidence>
<comment type="caution">
    <text evidence="3">Lacks conserved residue(s) required for the propagation of feature annotation.</text>
</comment>
<protein>
    <recommendedName>
        <fullName evidence="4">CUB domain-containing protein</fullName>
    </recommendedName>
</protein>
<dbReference type="Gene3D" id="2.60.120.290">
    <property type="entry name" value="Spermadhesin, CUB domain"/>
    <property type="match status" value="1"/>
</dbReference>
<accession>A0A9D4GE74</accession>
<dbReference type="AlphaFoldDB" id="A0A9D4GE74"/>
<evidence type="ECO:0000256" key="1">
    <source>
        <dbReference type="ARBA" id="ARBA00022737"/>
    </source>
</evidence>
<evidence type="ECO:0000313" key="5">
    <source>
        <dbReference type="EMBL" id="KAH3813944.1"/>
    </source>
</evidence>
<dbReference type="PANTHER" id="PTHR24251">
    <property type="entry name" value="OVOCHYMASE-RELATED"/>
    <property type="match status" value="1"/>
</dbReference>
<keyword evidence="6" id="KW-1185">Reference proteome</keyword>
<name>A0A9D4GE74_DREPO</name>
<evidence type="ECO:0000259" key="4">
    <source>
        <dbReference type="PROSITE" id="PS01180"/>
    </source>
</evidence>
<organism evidence="5 6">
    <name type="scientific">Dreissena polymorpha</name>
    <name type="common">Zebra mussel</name>
    <name type="synonym">Mytilus polymorpha</name>
    <dbReference type="NCBI Taxonomy" id="45954"/>
    <lineage>
        <taxon>Eukaryota</taxon>
        <taxon>Metazoa</taxon>
        <taxon>Spiralia</taxon>
        <taxon>Lophotrochozoa</taxon>
        <taxon>Mollusca</taxon>
        <taxon>Bivalvia</taxon>
        <taxon>Autobranchia</taxon>
        <taxon>Heteroconchia</taxon>
        <taxon>Euheterodonta</taxon>
        <taxon>Imparidentia</taxon>
        <taxon>Neoheterodontei</taxon>
        <taxon>Myida</taxon>
        <taxon>Dreissenoidea</taxon>
        <taxon>Dreissenidae</taxon>
        <taxon>Dreissena</taxon>
    </lineage>
</organism>
<proteinExistence type="predicted"/>
<reference evidence="5" key="2">
    <citation type="submission" date="2020-11" db="EMBL/GenBank/DDBJ databases">
        <authorList>
            <person name="McCartney M.A."/>
            <person name="Auch B."/>
            <person name="Kono T."/>
            <person name="Mallez S."/>
            <person name="Becker A."/>
            <person name="Gohl D.M."/>
            <person name="Silverstein K.A.T."/>
            <person name="Koren S."/>
            <person name="Bechman K.B."/>
            <person name="Herman A."/>
            <person name="Abrahante J.E."/>
            <person name="Garbe J."/>
        </authorList>
    </citation>
    <scope>NUCLEOTIDE SEQUENCE</scope>
    <source>
        <strain evidence="5">Duluth1</strain>
        <tissue evidence="5">Whole animal</tissue>
    </source>
</reference>
<dbReference type="Pfam" id="PF00431">
    <property type="entry name" value="CUB"/>
    <property type="match status" value="1"/>
</dbReference>
<keyword evidence="2" id="KW-1015">Disulfide bond</keyword>
<dbReference type="Proteomes" id="UP000828390">
    <property type="component" value="Unassembled WGS sequence"/>
</dbReference>
<dbReference type="SUPFAM" id="SSF49854">
    <property type="entry name" value="Spermadhesin, CUB domain"/>
    <property type="match status" value="1"/>
</dbReference>
<dbReference type="InterPro" id="IPR035914">
    <property type="entry name" value="Sperma_CUB_dom_sf"/>
</dbReference>
<keyword evidence="1" id="KW-0677">Repeat</keyword>
<evidence type="ECO:0000313" key="6">
    <source>
        <dbReference type="Proteomes" id="UP000828390"/>
    </source>
</evidence>
<feature type="domain" description="CUB" evidence="4">
    <location>
        <begin position="1"/>
        <end position="75"/>
    </location>
</feature>
<sequence>MVNFSDCQLEGCSDSCTCDYLQLFNGPNVSSPSIGNYCGAEPLKGFQSQLNSFGIVFSTDHSAGYKGFRLTYTFTQVLRVHVKMGSVKTDGKEYRVMKAANSEVTALTVPSNATAVWVHAAVLRCM</sequence>
<dbReference type="EMBL" id="JAIWYP010000006">
    <property type="protein sequence ID" value="KAH3813944.1"/>
    <property type="molecule type" value="Genomic_DNA"/>
</dbReference>